<dbReference type="GO" id="GO:0003677">
    <property type="term" value="F:DNA binding"/>
    <property type="evidence" value="ECO:0007669"/>
    <property type="project" value="UniProtKB-KW"/>
</dbReference>
<evidence type="ECO:0000313" key="2">
    <source>
        <dbReference type="EMBL" id="WRY33186.1"/>
    </source>
</evidence>
<evidence type="ECO:0000259" key="1">
    <source>
        <dbReference type="Pfam" id="PF09836"/>
    </source>
</evidence>
<proteinExistence type="predicted"/>
<dbReference type="Pfam" id="PF09836">
    <property type="entry name" value="DUF2063"/>
    <property type="match status" value="1"/>
</dbReference>
<dbReference type="RefSeq" id="WP_406720553.1">
    <property type="nucleotide sequence ID" value="NZ_CP135443.1"/>
</dbReference>
<dbReference type="Proteomes" id="UP001623290">
    <property type="component" value="Chromosome"/>
</dbReference>
<feature type="domain" description="Putative DNA-binding" evidence="1">
    <location>
        <begin position="3"/>
        <end position="95"/>
    </location>
</feature>
<name>A0ABZ1DWN3_9RHOB</name>
<evidence type="ECO:0000313" key="3">
    <source>
        <dbReference type="Proteomes" id="UP001623290"/>
    </source>
</evidence>
<accession>A0ABZ1DWN3</accession>
<organism evidence="2 3">
    <name type="scientific">Thioclava litoralis</name>
    <dbReference type="NCBI Taxonomy" id="3076557"/>
    <lineage>
        <taxon>Bacteria</taxon>
        <taxon>Pseudomonadati</taxon>
        <taxon>Pseudomonadota</taxon>
        <taxon>Alphaproteobacteria</taxon>
        <taxon>Rhodobacterales</taxon>
        <taxon>Paracoccaceae</taxon>
        <taxon>Thioclava</taxon>
    </lineage>
</organism>
<dbReference type="InterPro" id="IPR018640">
    <property type="entry name" value="DUF2063"/>
</dbReference>
<dbReference type="InterPro" id="IPR044922">
    <property type="entry name" value="DUF2063_N_sf"/>
</dbReference>
<protein>
    <submittedName>
        <fullName evidence="2">DNA-binding domain-containing protein</fullName>
    </submittedName>
</protein>
<sequence length="244" mass="25744">MSFQADFAHAALSAGGVLAAGPNSRHTPQEALRRMAVYRNNVTVALTEALRAGFPVIDRLLGTRFFLAMAREFVVLHPPDTPVLAGYGLAFPDWLAGFGPVAHLPYLPEVARIELALRHVAHAADASPLDLAELRRRPEAALAGLGLHPAVALVKTRFPALAIWAQNSDRPDLAHAPAGEVLVTRPSEAVRICAAAEGTAQCVTALRAGATPEQALAALSAPQEVLSGLLEMGALLWSGKEAVR</sequence>
<dbReference type="EMBL" id="CP135443">
    <property type="protein sequence ID" value="WRY33186.1"/>
    <property type="molecule type" value="Genomic_DNA"/>
</dbReference>
<reference evidence="2 3" key="1">
    <citation type="submission" date="2023-09" db="EMBL/GenBank/DDBJ databases">
        <title>Thioclava shenzhenensis sp. nov., a multidrug resistant bacteria-antagonizing species isolated from coastal seawater.</title>
        <authorList>
            <person name="Long M."/>
        </authorList>
    </citation>
    <scope>NUCLEOTIDE SEQUENCE [LARGE SCALE GENOMIC DNA]</scope>
    <source>
        <strain evidence="2 3">FTW29</strain>
    </source>
</reference>
<keyword evidence="2" id="KW-0238">DNA-binding</keyword>
<dbReference type="Gene3D" id="1.10.150.690">
    <property type="entry name" value="DUF2063"/>
    <property type="match status" value="1"/>
</dbReference>
<gene>
    <name evidence="2" type="ORF">RPE78_10875</name>
</gene>
<keyword evidence="3" id="KW-1185">Reference proteome</keyword>